<dbReference type="Proteomes" id="UP000010094">
    <property type="component" value="Chromosome XI"/>
</dbReference>
<dbReference type="PANTHER" id="PTHR16290:SF0">
    <property type="entry name" value="DECAPPING PROTEIN 1, ISOFORM A"/>
    <property type="match status" value="1"/>
</dbReference>
<evidence type="ECO:0000256" key="1">
    <source>
        <dbReference type="ARBA" id="ARBA00004496"/>
    </source>
</evidence>
<dbReference type="GO" id="GO:0031087">
    <property type="term" value="P:deadenylation-independent decapping of nuclear-transcribed mRNA"/>
    <property type="evidence" value="ECO:0007669"/>
    <property type="project" value="TreeGrafter"/>
</dbReference>
<dbReference type="GeneID" id="20564683"/>
<sequence>MLGEREVQILAREIRKEDRLFKDLLFVSNFASVYHYSGEWDKLNIEGTFVMYSRACHPFVGIYVFNRKSLKDFCLHLTKETSFGVKKNFMTINKGGMDGTHGLWFHNDSHPQEVLKRLEEFL</sequence>
<protein>
    <submittedName>
        <fullName evidence="5">Dcp1-like decapping protein</fullName>
    </submittedName>
</protein>
<dbReference type="PANTHER" id="PTHR16290">
    <property type="entry name" value="TRANSCRIPTION FACTOR SMIF DECAPPING ENZYME DCP1"/>
    <property type="match status" value="1"/>
</dbReference>
<evidence type="ECO:0000256" key="3">
    <source>
        <dbReference type="ARBA" id="ARBA00022490"/>
    </source>
</evidence>
<dbReference type="InterPro" id="IPR010334">
    <property type="entry name" value="Dcp1"/>
</dbReference>
<keyword evidence="4" id="KW-0507">mRNA processing</keyword>
<comment type="similarity">
    <text evidence="2">Belongs to the DCP1 family.</text>
</comment>
<dbReference type="GO" id="GO:0000290">
    <property type="term" value="P:deadenylation-dependent decapping of nuclear-transcribed mRNA"/>
    <property type="evidence" value="ECO:0007669"/>
    <property type="project" value="InterPro"/>
</dbReference>
<evidence type="ECO:0000256" key="4">
    <source>
        <dbReference type="ARBA" id="ARBA00022664"/>
    </source>
</evidence>
<dbReference type="GO" id="GO:0006397">
    <property type="term" value="P:mRNA processing"/>
    <property type="evidence" value="ECO:0007669"/>
    <property type="project" value="UniProtKB-KW"/>
</dbReference>
<keyword evidence="6" id="KW-1185">Reference proteome</keyword>
<dbReference type="SUPFAM" id="SSF50729">
    <property type="entry name" value="PH domain-like"/>
    <property type="match status" value="1"/>
</dbReference>
<dbReference type="AlphaFoldDB" id="I6ZWC3"/>
<dbReference type="VEuPathDB" id="MicrosporidiaDB:EROM_110840"/>
<dbReference type="RefSeq" id="XP_009265563.1">
    <property type="nucleotide sequence ID" value="XM_009267288.1"/>
</dbReference>
<comment type="subcellular location">
    <subcellularLocation>
        <location evidence="1">Cytoplasm</location>
    </subcellularLocation>
</comment>
<dbReference type="Gene3D" id="2.30.29.30">
    <property type="entry name" value="Pleckstrin-homology domain (PH domain)/Phosphotyrosine-binding domain (PTB)"/>
    <property type="match status" value="1"/>
</dbReference>
<dbReference type="OrthoDB" id="440673at2759"/>
<dbReference type="InterPro" id="IPR011993">
    <property type="entry name" value="PH-like_dom_sf"/>
</dbReference>
<dbReference type="Pfam" id="PF06058">
    <property type="entry name" value="DCP1"/>
    <property type="match status" value="1"/>
</dbReference>
<dbReference type="GO" id="GO:0008047">
    <property type="term" value="F:enzyme activator activity"/>
    <property type="evidence" value="ECO:0007669"/>
    <property type="project" value="InterPro"/>
</dbReference>
<accession>I6ZWC3</accession>
<reference evidence="5 6" key="1">
    <citation type="journal article" date="2012" name="Proc. Natl. Acad. Sci. U.S.A.">
        <title>Gain and loss of multiple functionally related, horizontally transferred genes in the reduced genomes of two microsporidian parasites.</title>
        <authorList>
            <person name="Pombert J.-F."/>
            <person name="Selman M."/>
            <person name="Burki F."/>
            <person name="Bardell F.T."/>
            <person name="Farinelli L."/>
            <person name="Solter L.F."/>
            <person name="Whitman D.W."/>
            <person name="Weiss L.M."/>
            <person name="Corradi N."/>
            <person name="Keeling P.J."/>
        </authorList>
    </citation>
    <scope>NUCLEOTIDE SEQUENCE [LARGE SCALE GENOMIC DNA]</scope>
    <source>
        <strain evidence="5 6">SJ-2008</strain>
    </source>
</reference>
<proteinExistence type="inferred from homology"/>
<keyword evidence="3" id="KW-0963">Cytoplasm</keyword>
<gene>
    <name evidence="5" type="ordered locus">EROM_110840</name>
</gene>
<organism evidence="5 6">
    <name type="scientific">Encephalitozoon romaleae (strain SJ-2008)</name>
    <name type="common">Microsporidian parasite</name>
    <dbReference type="NCBI Taxonomy" id="1178016"/>
    <lineage>
        <taxon>Eukaryota</taxon>
        <taxon>Fungi</taxon>
        <taxon>Fungi incertae sedis</taxon>
        <taxon>Microsporidia</taxon>
        <taxon>Unikaryonidae</taxon>
        <taxon>Encephalitozoon</taxon>
    </lineage>
</organism>
<dbReference type="GO" id="GO:0000932">
    <property type="term" value="C:P-body"/>
    <property type="evidence" value="ECO:0007669"/>
    <property type="project" value="TreeGrafter"/>
</dbReference>
<dbReference type="EMBL" id="CP003530">
    <property type="protein sequence ID" value="AFN84066.1"/>
    <property type="molecule type" value="Genomic_DNA"/>
</dbReference>
<dbReference type="HOGENOM" id="CLU_141163_0_0_1"/>
<name>I6ZWC3_ENCRO</name>
<dbReference type="GO" id="GO:0003729">
    <property type="term" value="F:mRNA binding"/>
    <property type="evidence" value="ECO:0007669"/>
    <property type="project" value="TreeGrafter"/>
</dbReference>
<evidence type="ECO:0000313" key="6">
    <source>
        <dbReference type="Proteomes" id="UP000010094"/>
    </source>
</evidence>
<evidence type="ECO:0000313" key="5">
    <source>
        <dbReference type="EMBL" id="AFN84066.1"/>
    </source>
</evidence>
<dbReference type="KEGG" id="ero:EROM_110840"/>
<evidence type="ECO:0000256" key="2">
    <source>
        <dbReference type="ARBA" id="ARBA00008778"/>
    </source>
</evidence>